<dbReference type="EMBL" id="MU003509">
    <property type="protein sequence ID" value="KAF2470063.1"/>
    <property type="molecule type" value="Genomic_DNA"/>
</dbReference>
<evidence type="ECO:0000313" key="2">
    <source>
        <dbReference type="Proteomes" id="UP000799755"/>
    </source>
</evidence>
<keyword evidence="2" id="KW-1185">Reference proteome</keyword>
<sequence length="188" mass="21751">MSAPQPPLTPEQRLALQQKARYESLARTAAIGGIIICPLIAVLPPRKLDMYTFGLGICFYLSADHLSTSYTGRSLIENYSWKMRDVGSALPTERAREFQRMQEERKAREREQRGEGGVADVKKGVLTRIWMGGEKEGWRERRMQEEREKLERGESYTSMILDQIWEVWNWDKKKQEGEGEKKDGPKKS</sequence>
<reference evidence="1" key="1">
    <citation type="journal article" date="2020" name="Stud. Mycol.">
        <title>101 Dothideomycetes genomes: a test case for predicting lifestyles and emergence of pathogens.</title>
        <authorList>
            <person name="Haridas S."/>
            <person name="Albert R."/>
            <person name="Binder M."/>
            <person name="Bloem J."/>
            <person name="Labutti K."/>
            <person name="Salamov A."/>
            <person name="Andreopoulos B."/>
            <person name="Baker S."/>
            <person name="Barry K."/>
            <person name="Bills G."/>
            <person name="Bluhm B."/>
            <person name="Cannon C."/>
            <person name="Castanera R."/>
            <person name="Culley D."/>
            <person name="Daum C."/>
            <person name="Ezra D."/>
            <person name="Gonzalez J."/>
            <person name="Henrissat B."/>
            <person name="Kuo A."/>
            <person name="Liang C."/>
            <person name="Lipzen A."/>
            <person name="Lutzoni F."/>
            <person name="Magnuson J."/>
            <person name="Mondo S."/>
            <person name="Nolan M."/>
            <person name="Ohm R."/>
            <person name="Pangilinan J."/>
            <person name="Park H.-J."/>
            <person name="Ramirez L."/>
            <person name="Alfaro M."/>
            <person name="Sun H."/>
            <person name="Tritt A."/>
            <person name="Yoshinaga Y."/>
            <person name="Zwiers L.-H."/>
            <person name="Turgeon B."/>
            <person name="Goodwin S."/>
            <person name="Spatafora J."/>
            <person name="Crous P."/>
            <person name="Grigoriev I."/>
        </authorList>
    </citation>
    <scope>NUCLEOTIDE SEQUENCE</scope>
    <source>
        <strain evidence="1">ATCC 200398</strain>
    </source>
</reference>
<comment type="caution">
    <text evidence="1">The sequence shown here is derived from an EMBL/GenBank/DDBJ whole genome shotgun (WGS) entry which is preliminary data.</text>
</comment>
<organism evidence="1 2">
    <name type="scientific">Lindgomyces ingoldianus</name>
    <dbReference type="NCBI Taxonomy" id="673940"/>
    <lineage>
        <taxon>Eukaryota</taxon>
        <taxon>Fungi</taxon>
        <taxon>Dikarya</taxon>
        <taxon>Ascomycota</taxon>
        <taxon>Pezizomycotina</taxon>
        <taxon>Dothideomycetes</taxon>
        <taxon>Pleosporomycetidae</taxon>
        <taxon>Pleosporales</taxon>
        <taxon>Lindgomycetaceae</taxon>
        <taxon>Lindgomyces</taxon>
    </lineage>
</organism>
<protein>
    <submittedName>
        <fullName evidence="1">Uncharacterized protein</fullName>
    </submittedName>
</protein>
<proteinExistence type="predicted"/>
<dbReference type="Proteomes" id="UP000799755">
    <property type="component" value="Unassembled WGS sequence"/>
</dbReference>
<accession>A0ACB6QU09</accession>
<name>A0ACB6QU09_9PLEO</name>
<gene>
    <name evidence="1" type="ORF">BDR25DRAFT_334568</name>
</gene>
<evidence type="ECO:0000313" key="1">
    <source>
        <dbReference type="EMBL" id="KAF2470063.1"/>
    </source>
</evidence>